<comment type="caution">
    <text evidence="5">The sequence shown here is derived from an EMBL/GenBank/DDBJ whole genome shotgun (WGS) entry which is preliminary data.</text>
</comment>
<feature type="domain" description="EF-hand" evidence="4">
    <location>
        <begin position="197"/>
        <end position="232"/>
    </location>
</feature>
<protein>
    <submittedName>
        <fullName evidence="5">Flagellar (CAM-1)</fullName>
    </submittedName>
</protein>
<dbReference type="Proteomes" id="UP001642464">
    <property type="component" value="Unassembled WGS sequence"/>
</dbReference>
<feature type="compositionally biased region" description="Low complexity" evidence="2">
    <location>
        <begin position="952"/>
        <end position="966"/>
    </location>
</feature>
<reference evidence="5 6" key="1">
    <citation type="submission" date="2024-02" db="EMBL/GenBank/DDBJ databases">
        <authorList>
            <person name="Chen Y."/>
            <person name="Shah S."/>
            <person name="Dougan E. K."/>
            <person name="Thang M."/>
            <person name="Chan C."/>
        </authorList>
    </citation>
    <scope>NUCLEOTIDE SEQUENCE [LARGE SCALE GENOMIC DNA]</scope>
</reference>
<evidence type="ECO:0000259" key="4">
    <source>
        <dbReference type="PROSITE" id="PS50222"/>
    </source>
</evidence>
<dbReference type="SMART" id="SM00054">
    <property type="entry name" value="EFh"/>
    <property type="match status" value="1"/>
</dbReference>
<dbReference type="Pfam" id="PF13405">
    <property type="entry name" value="EF-hand_6"/>
    <property type="match status" value="1"/>
</dbReference>
<keyword evidence="1" id="KW-0106">Calcium</keyword>
<keyword evidence="5" id="KW-0966">Cell projection</keyword>
<keyword evidence="5" id="KW-0282">Flagellum</keyword>
<evidence type="ECO:0000256" key="2">
    <source>
        <dbReference type="SAM" id="MobiDB-lite"/>
    </source>
</evidence>
<dbReference type="Gene3D" id="1.10.238.10">
    <property type="entry name" value="EF-hand"/>
    <property type="match status" value="1"/>
</dbReference>
<keyword evidence="5" id="KW-0969">Cilium</keyword>
<feature type="region of interest" description="Disordered" evidence="2">
    <location>
        <begin position="939"/>
        <end position="970"/>
    </location>
</feature>
<feature type="region of interest" description="Disordered" evidence="2">
    <location>
        <begin position="1041"/>
        <end position="1065"/>
    </location>
</feature>
<accession>A0ABP0R439</accession>
<dbReference type="EMBL" id="CAXAMM010040662">
    <property type="protein sequence ID" value="CAK9094553.1"/>
    <property type="molecule type" value="Genomic_DNA"/>
</dbReference>
<dbReference type="CDD" id="cd00051">
    <property type="entry name" value="EFh"/>
    <property type="match status" value="1"/>
</dbReference>
<dbReference type="InterPro" id="IPR018247">
    <property type="entry name" value="EF_Hand_1_Ca_BS"/>
</dbReference>
<dbReference type="SUPFAM" id="SSF47473">
    <property type="entry name" value="EF-hand"/>
    <property type="match status" value="1"/>
</dbReference>
<dbReference type="PROSITE" id="PS50222">
    <property type="entry name" value="EF_HAND_2"/>
    <property type="match status" value="1"/>
</dbReference>
<dbReference type="PROSITE" id="PS00018">
    <property type="entry name" value="EF_HAND_1"/>
    <property type="match status" value="1"/>
</dbReference>
<feature type="transmembrane region" description="Helical" evidence="3">
    <location>
        <begin position="489"/>
        <end position="511"/>
    </location>
</feature>
<sequence length="1128" mass="126421">MAGASMQCELGKLEEVLSLQGPKLEFLPKMWLRTRRRKCLALGDCKASLLGSKPIQTRTCQTTQSYGYFAAYYRVVREAPPPTTTPPPPPKEEEEWLSLPALVAIAHNQVCLCRLILNQPFCTEGSAFPSEFQASCGLVQDPALTKLRQAAEAGTLTVHIPDTFGKVTPDTSTEELVWAIDKGYENKRREAAKKKAMAEAEWKECFDLFDKDSDGKIQAAELGEALRSLGLVLTQKEVSEMKDEVGGDVSWEKFKGLVAKRPRAPEKQEPHFVCDGCLQSLAQSCAQAAVYTQRRREGRIQCPVPSCNCAPYSHQALAAHLTHASFDAYLQAMFKVVEAEALASTAFDTTTEWVELLRRHVVEDILTFKCQACGQAFVDFDGCFALRCSRCHAGLCAWCGKSCENQTVAHDHVRSCPFAPHQDQLYGSQEQFQSVSRERRLERLNRFLTTVERGTRHRLLSVLQKDLEDLGHTAEQTSFLHPRRPRKRLWLLLAVFLPLGCLLLTLCWRHPTPSLPEVLADAEEYVKCYLGAARAACRLHLLKLWSDVQDIGFEVLSASPQGVPGQPTWQWVLDELLFLPFRMQIIFALATALVVAFCAGLPVALLGLLLEMEVVQHFLRWCYFRGGRWLHFFRGLPADPREPHSFRKFVEQRGELARKAAETGHLKATQVWCKNTVQGFRARARNTLLGQEHWLWLGAMPLLWFLEQHFAQVRGHCLYAFGLCRWAPDLCQPACKRSANGKAIRFNVDNCHCQRVFLSHGFEICQSIGSDDSDDGAPPPRQVKAKAVSTLVASFAAELPQSQEKEAQISERLLENTQVRRFLTAFEEQDWPDLLPCVASIGIQALSMHYGRAAQLSLSSLRTLAKWIERHRAWPSSLEILSRSGSPASARRQPTRAPSVMPDGLDDSAPPSARREVNLATPPTSCTVLKPALTGIRARAQIRGRSPPPQSAPWSPRSSPRASPARNQNAAVATLPWPSRRDEAFQNTRCLQCETEHLPDSVFCRICGSHRDGPQSSRQDRAPMQDEWYQTLMSRLRRLGDQASPRERQAGEPVTFAQSARPMRSASREALSVKLRELGLERPDVPAIPFREPGFGASVLLNDLPDRALRRDGHSAAMANPRREELLF</sequence>
<name>A0ABP0R439_9DINO</name>
<gene>
    <name evidence="5" type="ORF">SCF082_LOCUS44438</name>
</gene>
<keyword evidence="6" id="KW-1185">Reference proteome</keyword>
<feature type="region of interest" description="Disordered" evidence="2">
    <location>
        <begin position="882"/>
        <end position="924"/>
    </location>
</feature>
<keyword evidence="3" id="KW-1133">Transmembrane helix</keyword>
<keyword evidence="3" id="KW-0472">Membrane</keyword>
<keyword evidence="3" id="KW-0812">Transmembrane</keyword>
<feature type="transmembrane region" description="Helical" evidence="3">
    <location>
        <begin position="585"/>
        <end position="610"/>
    </location>
</feature>
<dbReference type="InterPro" id="IPR002048">
    <property type="entry name" value="EF_hand_dom"/>
</dbReference>
<dbReference type="InterPro" id="IPR011992">
    <property type="entry name" value="EF-hand-dom_pair"/>
</dbReference>
<evidence type="ECO:0000256" key="1">
    <source>
        <dbReference type="ARBA" id="ARBA00022837"/>
    </source>
</evidence>
<proteinExistence type="predicted"/>
<evidence type="ECO:0000313" key="5">
    <source>
        <dbReference type="EMBL" id="CAK9094553.1"/>
    </source>
</evidence>
<organism evidence="5 6">
    <name type="scientific">Durusdinium trenchii</name>
    <dbReference type="NCBI Taxonomy" id="1381693"/>
    <lineage>
        <taxon>Eukaryota</taxon>
        <taxon>Sar</taxon>
        <taxon>Alveolata</taxon>
        <taxon>Dinophyceae</taxon>
        <taxon>Suessiales</taxon>
        <taxon>Symbiodiniaceae</taxon>
        <taxon>Durusdinium</taxon>
    </lineage>
</organism>
<evidence type="ECO:0000313" key="6">
    <source>
        <dbReference type="Proteomes" id="UP001642464"/>
    </source>
</evidence>
<feature type="compositionally biased region" description="Basic and acidic residues" evidence="2">
    <location>
        <begin position="1041"/>
        <end position="1050"/>
    </location>
</feature>
<evidence type="ECO:0000256" key="3">
    <source>
        <dbReference type="SAM" id="Phobius"/>
    </source>
</evidence>